<reference evidence="7 8" key="1">
    <citation type="submission" date="2023-07" db="EMBL/GenBank/DDBJ databases">
        <title>Sorghum-associated microbial communities from plants grown in Nebraska, USA.</title>
        <authorList>
            <person name="Schachtman D."/>
        </authorList>
    </citation>
    <scope>NUCLEOTIDE SEQUENCE [LARGE SCALE GENOMIC DNA]</scope>
    <source>
        <strain evidence="7 8">BE240</strain>
    </source>
</reference>
<organism evidence="7 8">
    <name type="scientific">Hydrogenophaga laconesensis</name>
    <dbReference type="NCBI Taxonomy" id="1805971"/>
    <lineage>
        <taxon>Bacteria</taxon>
        <taxon>Pseudomonadati</taxon>
        <taxon>Pseudomonadota</taxon>
        <taxon>Betaproteobacteria</taxon>
        <taxon>Burkholderiales</taxon>
        <taxon>Comamonadaceae</taxon>
        <taxon>Hydrogenophaga</taxon>
    </lineage>
</organism>
<keyword evidence="3" id="KW-0472">Membrane</keyword>
<evidence type="ECO:0000256" key="4">
    <source>
        <dbReference type="ARBA" id="ARBA00022741"/>
    </source>
</evidence>
<name>A0ABU1V9L0_9BURK</name>
<keyword evidence="8" id="KW-1185">Reference proteome</keyword>
<dbReference type="InterPro" id="IPR003593">
    <property type="entry name" value="AAA+_ATPase"/>
</dbReference>
<dbReference type="RefSeq" id="WP_204733240.1">
    <property type="nucleotide sequence ID" value="NZ_JAVDWE010000004.1"/>
</dbReference>
<dbReference type="PROSITE" id="PS50893">
    <property type="entry name" value="ABC_TRANSPORTER_2"/>
    <property type="match status" value="1"/>
</dbReference>
<evidence type="ECO:0000256" key="5">
    <source>
        <dbReference type="ARBA" id="ARBA00022840"/>
    </source>
</evidence>
<keyword evidence="3" id="KW-1003">Cell membrane</keyword>
<dbReference type="SMART" id="SM00382">
    <property type="entry name" value="AAA"/>
    <property type="match status" value="1"/>
</dbReference>
<keyword evidence="2" id="KW-0813">Transport</keyword>
<evidence type="ECO:0000313" key="8">
    <source>
        <dbReference type="Proteomes" id="UP001265550"/>
    </source>
</evidence>
<dbReference type="SUPFAM" id="SSF52540">
    <property type="entry name" value="P-loop containing nucleoside triphosphate hydrolases"/>
    <property type="match status" value="1"/>
</dbReference>
<feature type="domain" description="ABC transporter" evidence="6">
    <location>
        <begin position="21"/>
        <end position="252"/>
    </location>
</feature>
<dbReference type="PANTHER" id="PTHR42788">
    <property type="entry name" value="TAURINE IMPORT ATP-BINDING PROTEIN-RELATED"/>
    <property type="match status" value="1"/>
</dbReference>
<dbReference type="EMBL" id="JAVDWE010000004">
    <property type="protein sequence ID" value="MDR7094040.1"/>
    <property type="molecule type" value="Genomic_DNA"/>
</dbReference>
<dbReference type="PROSITE" id="PS00211">
    <property type="entry name" value="ABC_TRANSPORTER_1"/>
    <property type="match status" value="1"/>
</dbReference>
<evidence type="ECO:0000313" key="7">
    <source>
        <dbReference type="EMBL" id="MDR7094040.1"/>
    </source>
</evidence>
<dbReference type="PANTHER" id="PTHR42788:SF13">
    <property type="entry name" value="ALIPHATIC SULFONATES IMPORT ATP-BINDING PROTEIN SSUB"/>
    <property type="match status" value="1"/>
</dbReference>
<dbReference type="Gene3D" id="3.40.50.300">
    <property type="entry name" value="P-loop containing nucleotide triphosphate hydrolases"/>
    <property type="match status" value="1"/>
</dbReference>
<comment type="caution">
    <text evidence="7">The sequence shown here is derived from an EMBL/GenBank/DDBJ whole genome shotgun (WGS) entry which is preliminary data.</text>
</comment>
<evidence type="ECO:0000256" key="1">
    <source>
        <dbReference type="ARBA" id="ARBA00005417"/>
    </source>
</evidence>
<dbReference type="Proteomes" id="UP001265550">
    <property type="component" value="Unassembled WGS sequence"/>
</dbReference>
<dbReference type="InterPro" id="IPR027417">
    <property type="entry name" value="P-loop_NTPase"/>
</dbReference>
<dbReference type="InterPro" id="IPR003439">
    <property type="entry name" value="ABC_transporter-like_ATP-bd"/>
</dbReference>
<dbReference type="InterPro" id="IPR050166">
    <property type="entry name" value="ABC_transporter_ATP-bind"/>
</dbReference>
<accession>A0ABU1V9L0</accession>
<keyword evidence="4" id="KW-0547">Nucleotide-binding</keyword>
<comment type="similarity">
    <text evidence="1">Belongs to the ABC transporter superfamily.</text>
</comment>
<evidence type="ECO:0000256" key="2">
    <source>
        <dbReference type="ARBA" id="ARBA00022448"/>
    </source>
</evidence>
<dbReference type="Pfam" id="PF00005">
    <property type="entry name" value="ABC_tran"/>
    <property type="match status" value="1"/>
</dbReference>
<evidence type="ECO:0000259" key="6">
    <source>
        <dbReference type="PROSITE" id="PS50893"/>
    </source>
</evidence>
<gene>
    <name evidence="7" type="ORF">J2X09_001778</name>
</gene>
<keyword evidence="5 7" id="KW-0067">ATP-binding</keyword>
<dbReference type="CDD" id="cd03293">
    <property type="entry name" value="ABC_NrtD_SsuB_transporters"/>
    <property type="match status" value="1"/>
</dbReference>
<dbReference type="InterPro" id="IPR017871">
    <property type="entry name" value="ABC_transporter-like_CS"/>
</dbReference>
<protein>
    <submittedName>
        <fullName evidence="7">NitT/TauT family transport system ATP-binding protein</fullName>
    </submittedName>
</protein>
<proteinExistence type="inferred from homology"/>
<sequence length="273" mass="30057">MNLPYLDPSLLAPPTTQTPIFHVSRVSKTYETASGTTLALTGIDLDIPPGSFVSIVGASGCGKSTLLKILAGLEDATEGVVLREGRELDGPSRDVSIGFQEHVLFPWLTIEQNVMLPTEIYGMPAEASRQRVQELLRMSGLADFARRKPAELSGGMKMRAALCRALSTDPRVLLLDEPFGALDALTREELSLELLRMWEKARKTALLITHDIDEAVLLSDTVVVMSPRPGRIVEIIPIDLPRPRNEETAALPRFTQLTQHIRKLIFSPRKEAA</sequence>
<evidence type="ECO:0000256" key="3">
    <source>
        <dbReference type="ARBA" id="ARBA00022475"/>
    </source>
</evidence>
<dbReference type="GO" id="GO:0005524">
    <property type="term" value="F:ATP binding"/>
    <property type="evidence" value="ECO:0007669"/>
    <property type="project" value="UniProtKB-KW"/>
</dbReference>